<feature type="domain" description="HMG box" evidence="6">
    <location>
        <begin position="176"/>
        <end position="244"/>
    </location>
</feature>
<evidence type="ECO:0000313" key="7">
    <source>
        <dbReference type="EMBL" id="JAT64077.1"/>
    </source>
</evidence>
<sequence>MTEFSTKMQLQTSTIAQNLQANGLKEMVVKNNENNTSPVQISSNNNNVSAAANGDQDTFIPQMPQQPQVKITKGGNPVPNFEYVSYDRVQDLYEQNKGTLYFIPEGFEPVLVPNDAKAQTVTNLLENAKPVSAAPNVPRMLPDTDVRLPSFALPCGVAGPPPKAASSNAKTKIKKPPRPPNAFILYRRAKQPGIVARHQGITNNEVSKEIGRMWHEEPAEIRQKFQKMADAAKQEHMKKYPEYRYRPRRPQERKRRIQPREDSPSVNNPSPNMPSQNLPMLDTTAFYPRRISTDGENSEIYNSSTIVNPHNNHLQHHPQHQQLLFADNSLTNSPQQVNYMDMTKYDFSYLDDSISQNSYDDSPISSTNTTTFVNTSMTTNPGGMIDFNVFDASQNGSNDAMNYLDFGDLDAYDHYDSMAALSFISTDEQFLRNQFVKYDGSN</sequence>
<gene>
    <name evidence="7" type="primary">matMc_3</name>
    <name evidence="7" type="ORF">g.74273</name>
</gene>
<dbReference type="PANTHER" id="PTHR10270:SF161">
    <property type="entry name" value="SEX-DETERMINING REGION Y PROTEIN"/>
    <property type="match status" value="1"/>
</dbReference>
<organism evidence="7">
    <name type="scientific">Anthurium amnicola</name>
    <dbReference type="NCBI Taxonomy" id="1678845"/>
    <lineage>
        <taxon>Eukaryota</taxon>
        <taxon>Viridiplantae</taxon>
        <taxon>Streptophyta</taxon>
        <taxon>Embryophyta</taxon>
        <taxon>Tracheophyta</taxon>
        <taxon>Spermatophyta</taxon>
        <taxon>Magnoliopsida</taxon>
        <taxon>Liliopsida</taxon>
        <taxon>Araceae</taxon>
        <taxon>Pothoideae</taxon>
        <taxon>Potheae</taxon>
        <taxon>Anthurium</taxon>
    </lineage>
</organism>
<dbReference type="InterPro" id="IPR036910">
    <property type="entry name" value="HMG_box_dom_sf"/>
</dbReference>
<proteinExistence type="predicted"/>
<dbReference type="GO" id="GO:0005634">
    <property type="term" value="C:nucleus"/>
    <property type="evidence" value="ECO:0007669"/>
    <property type="project" value="UniProtKB-UniRule"/>
</dbReference>
<feature type="region of interest" description="Disordered" evidence="5">
    <location>
        <begin position="159"/>
        <end position="180"/>
    </location>
</feature>
<evidence type="ECO:0000259" key="6">
    <source>
        <dbReference type="PROSITE" id="PS50118"/>
    </source>
</evidence>
<protein>
    <submittedName>
        <fullName evidence="7">Mating-type M-specific polypeptide Mc</fullName>
    </submittedName>
</protein>
<dbReference type="AlphaFoldDB" id="A0A1D1ZB27"/>
<evidence type="ECO:0000256" key="3">
    <source>
        <dbReference type="ARBA" id="ARBA00023163"/>
    </source>
</evidence>
<keyword evidence="3" id="KW-0804">Transcription</keyword>
<reference evidence="7" key="1">
    <citation type="submission" date="2015-07" db="EMBL/GenBank/DDBJ databases">
        <title>Transcriptome Assembly of Anthurium amnicola.</title>
        <authorList>
            <person name="Suzuki J."/>
        </authorList>
    </citation>
    <scope>NUCLEOTIDE SEQUENCE</scope>
</reference>
<evidence type="ECO:0000256" key="5">
    <source>
        <dbReference type="SAM" id="MobiDB-lite"/>
    </source>
</evidence>
<dbReference type="SMART" id="SM00398">
    <property type="entry name" value="HMG"/>
    <property type="match status" value="1"/>
</dbReference>
<evidence type="ECO:0000256" key="4">
    <source>
        <dbReference type="PROSITE-ProRule" id="PRU00267"/>
    </source>
</evidence>
<dbReference type="SUPFAM" id="SSF47095">
    <property type="entry name" value="HMG-box"/>
    <property type="match status" value="1"/>
</dbReference>
<evidence type="ECO:0000256" key="2">
    <source>
        <dbReference type="ARBA" id="ARBA00023125"/>
    </source>
</evidence>
<dbReference type="CDD" id="cd01389">
    <property type="entry name" value="HMG-box_ROX1-like"/>
    <property type="match status" value="1"/>
</dbReference>
<keyword evidence="1" id="KW-0805">Transcription regulation</keyword>
<evidence type="ECO:0000256" key="1">
    <source>
        <dbReference type="ARBA" id="ARBA00023015"/>
    </source>
</evidence>
<feature type="region of interest" description="Disordered" evidence="5">
    <location>
        <begin position="232"/>
        <end position="280"/>
    </location>
</feature>
<keyword evidence="2 4" id="KW-0238">DNA-binding</keyword>
<feature type="compositionally biased region" description="Basic and acidic residues" evidence="5">
    <location>
        <begin position="232"/>
        <end position="245"/>
    </location>
</feature>
<dbReference type="FunFam" id="1.10.30.10:FF:000041">
    <property type="entry name" value="HMG box family protein"/>
    <property type="match status" value="1"/>
</dbReference>
<feature type="compositionally biased region" description="Basic residues" evidence="5">
    <location>
        <begin position="246"/>
        <end position="257"/>
    </location>
</feature>
<keyword evidence="4" id="KW-0539">Nucleus</keyword>
<dbReference type="GO" id="GO:0001228">
    <property type="term" value="F:DNA-binding transcription activator activity, RNA polymerase II-specific"/>
    <property type="evidence" value="ECO:0007669"/>
    <property type="project" value="TreeGrafter"/>
</dbReference>
<feature type="DNA-binding region" description="HMG box" evidence="4">
    <location>
        <begin position="176"/>
        <end position="244"/>
    </location>
</feature>
<dbReference type="Pfam" id="PF00505">
    <property type="entry name" value="HMG_box"/>
    <property type="match status" value="1"/>
</dbReference>
<dbReference type="InterPro" id="IPR009071">
    <property type="entry name" value="HMG_box_dom"/>
</dbReference>
<accession>A0A1D1ZB27</accession>
<dbReference type="GO" id="GO:0000978">
    <property type="term" value="F:RNA polymerase II cis-regulatory region sequence-specific DNA binding"/>
    <property type="evidence" value="ECO:0007669"/>
    <property type="project" value="TreeGrafter"/>
</dbReference>
<dbReference type="PANTHER" id="PTHR10270">
    <property type="entry name" value="SOX TRANSCRIPTION FACTOR"/>
    <property type="match status" value="1"/>
</dbReference>
<dbReference type="Gene3D" id="1.10.30.10">
    <property type="entry name" value="High mobility group box domain"/>
    <property type="match status" value="1"/>
</dbReference>
<dbReference type="GO" id="GO:0030154">
    <property type="term" value="P:cell differentiation"/>
    <property type="evidence" value="ECO:0007669"/>
    <property type="project" value="TreeGrafter"/>
</dbReference>
<dbReference type="PROSITE" id="PS50118">
    <property type="entry name" value="HMG_BOX_2"/>
    <property type="match status" value="1"/>
</dbReference>
<name>A0A1D1ZB27_9ARAE</name>
<dbReference type="EMBL" id="GDJX01003859">
    <property type="protein sequence ID" value="JAT64077.1"/>
    <property type="molecule type" value="Transcribed_RNA"/>
</dbReference>
<feature type="compositionally biased region" description="Low complexity" evidence="5">
    <location>
        <begin position="264"/>
        <end position="277"/>
    </location>
</feature>
<dbReference type="InterPro" id="IPR050140">
    <property type="entry name" value="SRY-related_HMG-box_TF-like"/>
</dbReference>